<reference evidence="5" key="1">
    <citation type="submission" date="2016-10" db="EMBL/GenBank/DDBJ databases">
        <title>The complete genome sequence of the rumen bacterium Butyrivibrio hungatei MB2003.</title>
        <authorList>
            <person name="Palevich N."/>
            <person name="Kelly W.J."/>
            <person name="Leahy S.C."/>
            <person name="Altermann E."/>
            <person name="Rakonjac J."/>
            <person name="Attwood G.T."/>
        </authorList>
    </citation>
    <scope>NUCLEOTIDE SEQUENCE [LARGE SCALE GENOMIC DNA]</scope>
    <source>
        <strain evidence="5">MB2003</strain>
    </source>
</reference>
<dbReference type="Gene3D" id="3.40.630.30">
    <property type="match status" value="1"/>
</dbReference>
<dbReference type="GO" id="GO:0005737">
    <property type="term" value="C:cytoplasm"/>
    <property type="evidence" value="ECO:0007669"/>
    <property type="project" value="TreeGrafter"/>
</dbReference>
<dbReference type="EMBL" id="CP017831">
    <property type="protein sequence ID" value="AOZ96807.1"/>
    <property type="molecule type" value="Genomic_DNA"/>
</dbReference>
<proteinExistence type="predicted"/>
<dbReference type="Pfam" id="PF13508">
    <property type="entry name" value="Acetyltransf_7"/>
    <property type="match status" value="1"/>
</dbReference>
<dbReference type="PANTHER" id="PTHR43626:SF4">
    <property type="entry name" value="GCN5-RELATED N-ACETYLTRANSFERASE 2, CHLOROPLASTIC"/>
    <property type="match status" value="1"/>
</dbReference>
<keyword evidence="1" id="KW-0808">Transferase</keyword>
<dbReference type="RefSeq" id="WP_071176469.1">
    <property type="nucleotide sequence ID" value="NZ_CP017831.1"/>
</dbReference>
<dbReference type="InterPro" id="IPR016181">
    <property type="entry name" value="Acyl_CoA_acyltransferase"/>
</dbReference>
<dbReference type="InterPro" id="IPR000182">
    <property type="entry name" value="GNAT_dom"/>
</dbReference>
<dbReference type="AlphaFoldDB" id="A0A1D9P2H8"/>
<gene>
    <name evidence="4" type="ORF">bhn_I1774</name>
</gene>
<dbReference type="CDD" id="cd04301">
    <property type="entry name" value="NAT_SF"/>
    <property type="match status" value="1"/>
</dbReference>
<evidence type="ECO:0000256" key="1">
    <source>
        <dbReference type="ARBA" id="ARBA00022679"/>
    </source>
</evidence>
<evidence type="ECO:0000259" key="3">
    <source>
        <dbReference type="PROSITE" id="PS51186"/>
    </source>
</evidence>
<dbReference type="OrthoDB" id="9775804at2"/>
<evidence type="ECO:0000256" key="2">
    <source>
        <dbReference type="ARBA" id="ARBA00023315"/>
    </source>
</evidence>
<dbReference type="PANTHER" id="PTHR43626">
    <property type="entry name" value="ACYL-COA N-ACYLTRANSFERASE"/>
    <property type="match status" value="1"/>
</dbReference>
<dbReference type="InterPro" id="IPR045039">
    <property type="entry name" value="NSI-like"/>
</dbReference>
<dbReference type="GO" id="GO:0008080">
    <property type="term" value="F:N-acetyltransferase activity"/>
    <property type="evidence" value="ECO:0007669"/>
    <property type="project" value="InterPro"/>
</dbReference>
<evidence type="ECO:0000313" key="5">
    <source>
        <dbReference type="Proteomes" id="UP000179284"/>
    </source>
</evidence>
<dbReference type="PROSITE" id="PS51186">
    <property type="entry name" value="GNAT"/>
    <property type="match status" value="1"/>
</dbReference>
<evidence type="ECO:0000313" key="4">
    <source>
        <dbReference type="EMBL" id="AOZ96807.1"/>
    </source>
</evidence>
<dbReference type="KEGG" id="bhu:bhn_I1774"/>
<keyword evidence="5" id="KW-1185">Reference proteome</keyword>
<dbReference type="Proteomes" id="UP000179284">
    <property type="component" value="Chromosome I"/>
</dbReference>
<organism evidence="4 5">
    <name type="scientific">Butyrivibrio hungatei</name>
    <dbReference type="NCBI Taxonomy" id="185008"/>
    <lineage>
        <taxon>Bacteria</taxon>
        <taxon>Bacillati</taxon>
        <taxon>Bacillota</taxon>
        <taxon>Clostridia</taxon>
        <taxon>Lachnospirales</taxon>
        <taxon>Lachnospiraceae</taxon>
        <taxon>Butyrivibrio</taxon>
    </lineage>
</organism>
<accession>A0A1D9P2H8</accession>
<keyword evidence="2" id="KW-0012">Acyltransferase</keyword>
<dbReference type="SUPFAM" id="SSF55729">
    <property type="entry name" value="Acyl-CoA N-acyltransferases (Nat)"/>
    <property type="match status" value="1"/>
</dbReference>
<protein>
    <submittedName>
        <fullName evidence="4">GNAT family acetyltransferase</fullName>
    </submittedName>
</protein>
<sequence length="137" mass="15551">MLTYCNNLSVKDYCDLRTSVGWPFISDDQAQSGLDNSDFIISCVDEGKTVGCARIFWDKGYIAYLADVIVNPEYQGQGIGKKMVQECIKYIDNQLKEGWRIKIVIVASKGKEAFYEKLGFKARPNDNDGPGMDMWRE</sequence>
<feature type="domain" description="N-acetyltransferase" evidence="3">
    <location>
        <begin position="1"/>
        <end position="137"/>
    </location>
</feature>
<name>A0A1D9P2H8_9FIRM</name>